<feature type="domain" description="INO80 complex subunit F" evidence="5">
    <location>
        <begin position="27"/>
        <end position="73"/>
    </location>
</feature>
<dbReference type="Proteomes" id="UP000006753">
    <property type="component" value="Unassembled WGS sequence"/>
</dbReference>
<feature type="compositionally biased region" description="Basic and acidic residues" evidence="4">
    <location>
        <begin position="107"/>
        <end position="117"/>
    </location>
</feature>
<evidence type="ECO:0000256" key="2">
    <source>
        <dbReference type="ARBA" id="ARBA00023242"/>
    </source>
</evidence>
<evidence type="ECO:0000259" key="5">
    <source>
        <dbReference type="Pfam" id="PF24245"/>
    </source>
</evidence>
<dbReference type="EMBL" id="JH921428">
    <property type="protein sequence ID" value="EKD21203.1"/>
    <property type="molecule type" value="Genomic_DNA"/>
</dbReference>
<dbReference type="OrthoDB" id="10070927at2759"/>
<dbReference type="InterPro" id="IPR056513">
    <property type="entry name" value="INO80F"/>
</dbReference>
<feature type="region of interest" description="Disordered" evidence="4">
    <location>
        <begin position="76"/>
        <end position="166"/>
    </location>
</feature>
<proteinExistence type="predicted"/>
<sequence length="300" mass="32951">MASILPKRTAQSSIIPPELPPTVEEAYRRKCIELKQRLSEVEQANDSQRIRTDRARRAVQKMRLERSFLLEQLAKRTSTNVEDSDGSPSPPPSPKEKPLRIKRGHRKPDFLHTELGDGRLGSTFAQQGPVTLSPSSDAFSHSQTQPEALRNSTPQASVAPKRPFPTNGTYIAAAPSLNPAPLKARESKDGYDQYRAEIIPTLVPGHPLMQENSSDVEAALARGWSLLDLTQKHEYAQRRQQATRAAEVEREVGISDGAARQTLDGELNREEGDEDVEMAEDSGTPAAADTVGGFTAVNRA</sequence>
<keyword evidence="3" id="KW-0175">Coiled coil</keyword>
<dbReference type="GO" id="GO:0005634">
    <property type="term" value="C:nucleus"/>
    <property type="evidence" value="ECO:0007669"/>
    <property type="project" value="UniProtKB-SubCell"/>
</dbReference>
<keyword evidence="7" id="KW-1185">Reference proteome</keyword>
<dbReference type="InParanoid" id="K1XKU4"/>
<feature type="region of interest" description="Disordered" evidence="4">
    <location>
        <begin position="244"/>
        <end position="300"/>
    </location>
</feature>
<evidence type="ECO:0000313" key="6">
    <source>
        <dbReference type="EMBL" id="EKD21203.1"/>
    </source>
</evidence>
<keyword evidence="2" id="KW-0539">Nucleus</keyword>
<evidence type="ECO:0000256" key="4">
    <source>
        <dbReference type="SAM" id="MobiDB-lite"/>
    </source>
</evidence>
<dbReference type="HOGENOM" id="CLU_046160_1_1_1"/>
<dbReference type="OMA" id="DAFSHTH"/>
<evidence type="ECO:0000313" key="7">
    <source>
        <dbReference type="Proteomes" id="UP000006753"/>
    </source>
</evidence>
<dbReference type="Pfam" id="PF24245">
    <property type="entry name" value="INO80F"/>
    <property type="match status" value="1"/>
</dbReference>
<organism evidence="6 7">
    <name type="scientific">Marssonina brunnea f. sp. multigermtubi (strain MB_m1)</name>
    <name type="common">Marssonina leaf spot fungus</name>
    <dbReference type="NCBI Taxonomy" id="1072389"/>
    <lineage>
        <taxon>Eukaryota</taxon>
        <taxon>Fungi</taxon>
        <taxon>Dikarya</taxon>
        <taxon>Ascomycota</taxon>
        <taxon>Pezizomycotina</taxon>
        <taxon>Leotiomycetes</taxon>
        <taxon>Helotiales</taxon>
        <taxon>Drepanopezizaceae</taxon>
        <taxon>Drepanopeziza</taxon>
    </lineage>
</organism>
<dbReference type="eggNOG" id="ENOG502SCA1">
    <property type="taxonomic scope" value="Eukaryota"/>
</dbReference>
<feature type="compositionally biased region" description="Acidic residues" evidence="4">
    <location>
        <begin position="271"/>
        <end position="280"/>
    </location>
</feature>
<dbReference type="KEGG" id="mbe:MBM_00316"/>
<protein>
    <submittedName>
        <fullName evidence="6">HMG box protein</fullName>
    </submittedName>
</protein>
<comment type="subcellular location">
    <subcellularLocation>
        <location evidence="1">Nucleus</location>
    </subcellularLocation>
</comment>
<dbReference type="STRING" id="1072389.K1XKU4"/>
<accession>K1XKU4</accession>
<dbReference type="AlphaFoldDB" id="K1XKU4"/>
<feature type="compositionally biased region" description="Polar residues" evidence="4">
    <location>
        <begin position="123"/>
        <end position="156"/>
    </location>
</feature>
<feature type="region of interest" description="Disordered" evidence="4">
    <location>
        <begin position="1"/>
        <end position="21"/>
    </location>
</feature>
<evidence type="ECO:0000256" key="3">
    <source>
        <dbReference type="SAM" id="Coils"/>
    </source>
</evidence>
<reference evidence="6 7" key="1">
    <citation type="journal article" date="2012" name="BMC Genomics">
        <title>Sequencing the genome of Marssonina brunnea reveals fungus-poplar co-evolution.</title>
        <authorList>
            <person name="Zhu S."/>
            <person name="Cao Y.-Z."/>
            <person name="Jiang C."/>
            <person name="Tan B.-Y."/>
            <person name="Wang Z."/>
            <person name="Feng S."/>
            <person name="Zhang L."/>
            <person name="Su X.-H."/>
            <person name="Brejova B."/>
            <person name="Vinar T."/>
            <person name="Xu M."/>
            <person name="Wang M.-X."/>
            <person name="Zhang S.-G."/>
            <person name="Huang M.-R."/>
            <person name="Wu R."/>
            <person name="Zhou Y."/>
        </authorList>
    </citation>
    <scope>NUCLEOTIDE SEQUENCE [LARGE SCALE GENOMIC DNA]</scope>
    <source>
        <strain evidence="6 7">MB_m1</strain>
    </source>
</reference>
<name>K1XKU4_MARBU</name>
<gene>
    <name evidence="6" type="ORF">MBM_00316</name>
</gene>
<feature type="coiled-coil region" evidence="3">
    <location>
        <begin position="24"/>
        <end position="51"/>
    </location>
</feature>
<evidence type="ECO:0000256" key="1">
    <source>
        <dbReference type="ARBA" id="ARBA00004123"/>
    </source>
</evidence>